<dbReference type="OrthoDB" id="674604at2759"/>
<evidence type="ECO:0000313" key="1">
    <source>
        <dbReference type="EMBL" id="KAH7012716.1"/>
    </source>
</evidence>
<dbReference type="RefSeq" id="XP_046004981.1">
    <property type="nucleotide sequence ID" value="XM_046149076.1"/>
</dbReference>
<dbReference type="PANTHER" id="PTHR10622">
    <property type="entry name" value="HET DOMAIN-CONTAINING PROTEIN"/>
    <property type="match status" value="1"/>
</dbReference>
<keyword evidence="2" id="KW-1185">Reference proteome</keyword>
<dbReference type="EMBL" id="JAGTJQ010000014">
    <property type="protein sequence ID" value="KAH7012716.1"/>
    <property type="molecule type" value="Genomic_DNA"/>
</dbReference>
<dbReference type="Proteomes" id="UP000756346">
    <property type="component" value="Unassembled WGS sequence"/>
</dbReference>
<accession>A0A9P8XTD4</accession>
<evidence type="ECO:0000313" key="2">
    <source>
        <dbReference type="Proteomes" id="UP000756346"/>
    </source>
</evidence>
<proteinExistence type="predicted"/>
<feature type="non-terminal residue" evidence="1">
    <location>
        <position position="1"/>
    </location>
</feature>
<gene>
    <name evidence="1" type="ORF">B0I36DRAFT_226035</name>
</gene>
<organism evidence="1 2">
    <name type="scientific">Microdochium trichocladiopsis</name>
    <dbReference type="NCBI Taxonomy" id="1682393"/>
    <lineage>
        <taxon>Eukaryota</taxon>
        <taxon>Fungi</taxon>
        <taxon>Dikarya</taxon>
        <taxon>Ascomycota</taxon>
        <taxon>Pezizomycotina</taxon>
        <taxon>Sordariomycetes</taxon>
        <taxon>Xylariomycetidae</taxon>
        <taxon>Xylariales</taxon>
        <taxon>Microdochiaceae</taxon>
        <taxon>Microdochium</taxon>
    </lineage>
</organism>
<reference evidence="1" key="1">
    <citation type="journal article" date="2021" name="Nat. Commun.">
        <title>Genetic determinants of endophytism in the Arabidopsis root mycobiome.</title>
        <authorList>
            <person name="Mesny F."/>
            <person name="Miyauchi S."/>
            <person name="Thiergart T."/>
            <person name="Pickel B."/>
            <person name="Atanasova L."/>
            <person name="Karlsson M."/>
            <person name="Huettel B."/>
            <person name="Barry K.W."/>
            <person name="Haridas S."/>
            <person name="Chen C."/>
            <person name="Bauer D."/>
            <person name="Andreopoulos W."/>
            <person name="Pangilinan J."/>
            <person name="LaButti K."/>
            <person name="Riley R."/>
            <person name="Lipzen A."/>
            <person name="Clum A."/>
            <person name="Drula E."/>
            <person name="Henrissat B."/>
            <person name="Kohler A."/>
            <person name="Grigoriev I.V."/>
            <person name="Martin F.M."/>
            <person name="Hacquard S."/>
        </authorList>
    </citation>
    <scope>NUCLEOTIDE SEQUENCE</scope>
    <source>
        <strain evidence="1">MPI-CAGE-CH-0230</strain>
    </source>
</reference>
<protein>
    <submittedName>
        <fullName evidence="1">Uncharacterized protein</fullName>
    </submittedName>
</protein>
<name>A0A9P8XTD4_9PEZI</name>
<dbReference type="AlphaFoldDB" id="A0A9P8XTD4"/>
<dbReference type="PANTHER" id="PTHR10622:SF11">
    <property type="entry name" value="HET-DOMAIN-CONTAINING PROTEIN"/>
    <property type="match status" value="1"/>
</dbReference>
<comment type="caution">
    <text evidence="1">The sequence shown here is derived from an EMBL/GenBank/DDBJ whole genome shotgun (WGS) entry which is preliminary data.</text>
</comment>
<dbReference type="GeneID" id="70178622"/>
<sequence>TAGTHMQELIAPRSVKFFSAEGYVLGNKTTLEALLHECTGVPVDALRGKPPADFSINERLSWLGQRKTKRPEDLAYCMLGIFDAHMPLIYSEGEEKAFLRLRREI</sequence>
<feature type="non-terminal residue" evidence="1">
    <location>
        <position position="105"/>
    </location>
</feature>